<evidence type="ECO:0000313" key="3">
    <source>
        <dbReference type="Proteomes" id="UP001458880"/>
    </source>
</evidence>
<proteinExistence type="predicted"/>
<sequence length="466" mass="55296">MKIQIENALKELKWDKKKNKMIDKDQKKRLLMIEDFILNLFTRASEVFKFCETSSQGFVYILPSVTEKDQHSEAYQKTLLCLEGIYQFTEYMLSVKTKEENRQLQDQLAEELSTCKQDLTTTLEQLKLALNEKEAAKKQTKDIIKHTQMIHEKCKLKKLHYKEVIRENEHLIARNKIIENELKGRDLKIEALTAKLDTSRRYIEKTQKDLKVFKDKVHKMTIEINLLEKINIEQAIDDEDGKKQLINAENLILNLQKHDPELYEHLAKCDTEGNCEYIEKRKNINDASFKYQAAKNLIKRMQITLKKKSNELQQKANEIVRLQKEVSESTNKICDCTKNEIIDSDGIIEENRRLWDGYFHLQLEHVSIEKDIELAENKYQSMRDRLNEVNDEKRRLNEENKTHQQEIVKHINVINNLKEKHEQLEVKLKEFDGSFGKLNCDKEQSDSELSHLKRYFDQQQNALKER</sequence>
<feature type="coiled-coil region" evidence="1">
    <location>
        <begin position="291"/>
        <end position="332"/>
    </location>
</feature>
<comment type="caution">
    <text evidence="2">The sequence shown here is derived from an EMBL/GenBank/DDBJ whole genome shotgun (WGS) entry which is preliminary data.</text>
</comment>
<protein>
    <submittedName>
        <fullName evidence="2">Uncharacterized protein</fullName>
    </submittedName>
</protein>
<feature type="coiled-coil region" evidence="1">
    <location>
        <begin position="116"/>
        <end position="181"/>
    </location>
</feature>
<accession>A0AAW1K5G4</accession>
<reference evidence="2 3" key="1">
    <citation type="journal article" date="2024" name="BMC Genomics">
        <title>De novo assembly and annotation of Popillia japonica's genome with initial clues to its potential as an invasive pest.</title>
        <authorList>
            <person name="Cucini C."/>
            <person name="Boschi S."/>
            <person name="Funari R."/>
            <person name="Cardaioli E."/>
            <person name="Iannotti N."/>
            <person name="Marturano G."/>
            <person name="Paoli F."/>
            <person name="Bruttini M."/>
            <person name="Carapelli A."/>
            <person name="Frati F."/>
            <person name="Nardi F."/>
        </authorList>
    </citation>
    <scope>NUCLEOTIDE SEQUENCE [LARGE SCALE GENOMIC DNA]</scope>
    <source>
        <strain evidence="2">DMR45628</strain>
    </source>
</reference>
<feature type="coiled-coil region" evidence="1">
    <location>
        <begin position="365"/>
        <end position="434"/>
    </location>
</feature>
<evidence type="ECO:0000313" key="2">
    <source>
        <dbReference type="EMBL" id="KAK9712567.1"/>
    </source>
</evidence>
<keyword evidence="3" id="KW-1185">Reference proteome</keyword>
<gene>
    <name evidence="2" type="ORF">QE152_g24825</name>
</gene>
<dbReference type="Proteomes" id="UP001458880">
    <property type="component" value="Unassembled WGS sequence"/>
</dbReference>
<dbReference type="AlphaFoldDB" id="A0AAW1K5G4"/>
<dbReference type="EMBL" id="JASPKY010000261">
    <property type="protein sequence ID" value="KAK9712567.1"/>
    <property type="molecule type" value="Genomic_DNA"/>
</dbReference>
<name>A0AAW1K5G4_POPJA</name>
<keyword evidence="1" id="KW-0175">Coiled coil</keyword>
<evidence type="ECO:0000256" key="1">
    <source>
        <dbReference type="SAM" id="Coils"/>
    </source>
</evidence>
<organism evidence="2 3">
    <name type="scientific">Popillia japonica</name>
    <name type="common">Japanese beetle</name>
    <dbReference type="NCBI Taxonomy" id="7064"/>
    <lineage>
        <taxon>Eukaryota</taxon>
        <taxon>Metazoa</taxon>
        <taxon>Ecdysozoa</taxon>
        <taxon>Arthropoda</taxon>
        <taxon>Hexapoda</taxon>
        <taxon>Insecta</taxon>
        <taxon>Pterygota</taxon>
        <taxon>Neoptera</taxon>
        <taxon>Endopterygota</taxon>
        <taxon>Coleoptera</taxon>
        <taxon>Polyphaga</taxon>
        <taxon>Scarabaeiformia</taxon>
        <taxon>Scarabaeidae</taxon>
        <taxon>Rutelinae</taxon>
        <taxon>Popillia</taxon>
    </lineage>
</organism>